<dbReference type="EMBL" id="JBHUCX010000047">
    <property type="protein sequence ID" value="MFD1676299.1"/>
    <property type="molecule type" value="Genomic_DNA"/>
</dbReference>
<dbReference type="Proteomes" id="UP001597079">
    <property type="component" value="Unassembled WGS sequence"/>
</dbReference>
<keyword evidence="2" id="KW-1185">Reference proteome</keyword>
<accession>A0ABW4JKC8</accession>
<organism evidence="1 2">
    <name type="scientific">Alicyclobacillus fodiniaquatilis</name>
    <dbReference type="NCBI Taxonomy" id="1661150"/>
    <lineage>
        <taxon>Bacteria</taxon>
        <taxon>Bacillati</taxon>
        <taxon>Bacillota</taxon>
        <taxon>Bacilli</taxon>
        <taxon>Bacillales</taxon>
        <taxon>Alicyclobacillaceae</taxon>
        <taxon>Alicyclobacillus</taxon>
    </lineage>
</organism>
<protein>
    <submittedName>
        <fullName evidence="1">Uncharacterized protein</fullName>
    </submittedName>
</protein>
<sequence length="165" mass="19041">MDFIRNLSDTDLIASYGVVIDELKRRQIIRSKNVVDDLGEYIAIKHHCDTKGLPKLQAAPPSTKNIDAISVDGDRYSIKATTSSTTSVFYGLNPPGSNEPEQQKFEYVILVLFDTNVRLKQINELTWEQFFKYKRWHSRMSAWSLSVSKEMLENTRVVYKYADKL</sequence>
<name>A0ABW4JKC8_9BACL</name>
<gene>
    <name evidence="1" type="ORF">ACFSB2_16465</name>
</gene>
<dbReference type="RefSeq" id="WP_377944197.1">
    <property type="nucleotide sequence ID" value="NZ_JBHUCX010000047.1"/>
</dbReference>
<proteinExistence type="predicted"/>
<evidence type="ECO:0000313" key="1">
    <source>
        <dbReference type="EMBL" id="MFD1676299.1"/>
    </source>
</evidence>
<comment type="caution">
    <text evidence="1">The sequence shown here is derived from an EMBL/GenBank/DDBJ whole genome shotgun (WGS) entry which is preliminary data.</text>
</comment>
<evidence type="ECO:0000313" key="2">
    <source>
        <dbReference type="Proteomes" id="UP001597079"/>
    </source>
</evidence>
<reference evidence="2" key="1">
    <citation type="journal article" date="2019" name="Int. J. Syst. Evol. Microbiol.">
        <title>The Global Catalogue of Microorganisms (GCM) 10K type strain sequencing project: providing services to taxonomists for standard genome sequencing and annotation.</title>
        <authorList>
            <consortium name="The Broad Institute Genomics Platform"/>
            <consortium name="The Broad Institute Genome Sequencing Center for Infectious Disease"/>
            <person name="Wu L."/>
            <person name="Ma J."/>
        </authorList>
    </citation>
    <scope>NUCLEOTIDE SEQUENCE [LARGE SCALE GENOMIC DNA]</scope>
    <source>
        <strain evidence="2">CGMCC 1.12286</strain>
    </source>
</reference>